<evidence type="ECO:0000313" key="1">
    <source>
        <dbReference type="EMBL" id="NRS92402.1"/>
    </source>
</evidence>
<reference evidence="1" key="1">
    <citation type="submission" date="2020-05" db="EMBL/GenBank/DDBJ databases">
        <title>Genomic Encyclopedia of Type Strains, Phase IV (KMG-V): Genome sequencing to study the core and pangenomes of soil and plant-associated prokaryotes.</title>
        <authorList>
            <person name="Whitman W."/>
        </authorList>
    </citation>
    <scope>NUCLEOTIDE SEQUENCE</scope>
    <source>
        <strain evidence="1">16F</strain>
    </source>
</reference>
<keyword evidence="2" id="KW-1185">Reference proteome</keyword>
<accession>A0A8J8K8W7</accession>
<dbReference type="RefSeq" id="WP_226927457.1">
    <property type="nucleotide sequence ID" value="NZ_JABSNO010000008.1"/>
</dbReference>
<name>A0A8J8K8W7_9FLAO</name>
<gene>
    <name evidence="1" type="ORF">HNQ03_001470</name>
</gene>
<sequence>MKSMFKQYIKEKWDKKFEIIIILAAFSFFFIAHSCHKQIKPEKGGIDLISNVYFDASKGLDKMQNFHISRLNYSGDTILEIIPDVTFPEITNEIYFIKDSLYYSVGKENSNSTILSEITKKQKPHLIRKKQEGALFSDEWIPNYLHRKNLSDTVLFKKKYKRFEVNSATSFSRFYIFPTDTILPYSIYKHAEIDYGGRLERIDSYNKVKDIFVTLQLLPRKNWDNEAKEIFDYNHFVKNKK</sequence>
<dbReference type="Proteomes" id="UP000610746">
    <property type="component" value="Unassembled WGS sequence"/>
</dbReference>
<protein>
    <submittedName>
        <fullName evidence="1">Uncharacterized protein</fullName>
    </submittedName>
</protein>
<proteinExistence type="predicted"/>
<comment type="caution">
    <text evidence="1">The sequence shown here is derived from an EMBL/GenBank/DDBJ whole genome shotgun (WGS) entry which is preliminary data.</text>
</comment>
<organism evidence="1 2">
    <name type="scientific">Frigoriflavimonas asaccharolytica</name>
    <dbReference type="NCBI Taxonomy" id="2735899"/>
    <lineage>
        <taxon>Bacteria</taxon>
        <taxon>Pseudomonadati</taxon>
        <taxon>Bacteroidota</taxon>
        <taxon>Flavobacteriia</taxon>
        <taxon>Flavobacteriales</taxon>
        <taxon>Weeksellaceae</taxon>
        <taxon>Frigoriflavimonas</taxon>
    </lineage>
</organism>
<evidence type="ECO:0000313" key="2">
    <source>
        <dbReference type="Proteomes" id="UP000610746"/>
    </source>
</evidence>
<dbReference type="AlphaFoldDB" id="A0A8J8K8W7"/>
<dbReference type="EMBL" id="JABSNO010000008">
    <property type="protein sequence ID" value="NRS92402.1"/>
    <property type="molecule type" value="Genomic_DNA"/>
</dbReference>